<dbReference type="Proteomes" id="UP000887576">
    <property type="component" value="Unplaced"/>
</dbReference>
<protein>
    <submittedName>
        <fullName evidence="2">C-type lectin domain-containing protein</fullName>
    </submittedName>
</protein>
<sequence>MKWSDNTPMDYPPGNPFKLTGGNMAPWYINEPNNDAMLEFCSFMATSTPDVGAQNRWFDYRCNNMLPSYVCKKSAV</sequence>
<name>A0AC34RP96_9BILA</name>
<dbReference type="WBParaSite" id="JU765_v2.g8795.t1">
    <property type="protein sequence ID" value="JU765_v2.g8795.t1"/>
    <property type="gene ID" value="JU765_v2.g8795"/>
</dbReference>
<proteinExistence type="predicted"/>
<accession>A0AC34RP96</accession>
<organism evidence="1 2">
    <name type="scientific">Panagrolaimus sp. JU765</name>
    <dbReference type="NCBI Taxonomy" id="591449"/>
    <lineage>
        <taxon>Eukaryota</taxon>
        <taxon>Metazoa</taxon>
        <taxon>Ecdysozoa</taxon>
        <taxon>Nematoda</taxon>
        <taxon>Chromadorea</taxon>
        <taxon>Rhabditida</taxon>
        <taxon>Tylenchina</taxon>
        <taxon>Panagrolaimomorpha</taxon>
        <taxon>Panagrolaimoidea</taxon>
        <taxon>Panagrolaimidae</taxon>
        <taxon>Panagrolaimus</taxon>
    </lineage>
</organism>
<evidence type="ECO:0000313" key="2">
    <source>
        <dbReference type="WBParaSite" id="JU765_v2.g8795.t1"/>
    </source>
</evidence>
<evidence type="ECO:0000313" key="1">
    <source>
        <dbReference type="Proteomes" id="UP000887576"/>
    </source>
</evidence>
<reference evidence="2" key="1">
    <citation type="submission" date="2025-08" db="UniProtKB">
        <authorList>
            <consortium name="WormBaseParasite"/>
        </authorList>
    </citation>
    <scope>IDENTIFICATION</scope>
</reference>